<dbReference type="GO" id="GO:0005886">
    <property type="term" value="C:plasma membrane"/>
    <property type="evidence" value="ECO:0007669"/>
    <property type="project" value="TreeGrafter"/>
</dbReference>
<evidence type="ECO:0000256" key="3">
    <source>
        <dbReference type="ARBA" id="ARBA00022692"/>
    </source>
</evidence>
<proteinExistence type="predicted"/>
<feature type="region of interest" description="Disordered" evidence="6">
    <location>
        <begin position="618"/>
        <end position="719"/>
    </location>
</feature>
<dbReference type="GO" id="GO:0015174">
    <property type="term" value="F:basic amino acid transmembrane transporter activity"/>
    <property type="evidence" value="ECO:0007669"/>
    <property type="project" value="TreeGrafter"/>
</dbReference>
<dbReference type="Pfam" id="PF07690">
    <property type="entry name" value="MFS_1"/>
    <property type="match status" value="1"/>
</dbReference>
<dbReference type="PROSITE" id="PS50850">
    <property type="entry name" value="MFS"/>
    <property type="match status" value="1"/>
</dbReference>
<organism evidence="9 10">
    <name type="scientific">Mycena chlorophos</name>
    <name type="common">Agaric fungus</name>
    <name type="synonym">Agaricus chlorophos</name>
    <dbReference type="NCBI Taxonomy" id="658473"/>
    <lineage>
        <taxon>Eukaryota</taxon>
        <taxon>Fungi</taxon>
        <taxon>Dikarya</taxon>
        <taxon>Basidiomycota</taxon>
        <taxon>Agaricomycotina</taxon>
        <taxon>Agaricomycetes</taxon>
        <taxon>Agaricomycetidae</taxon>
        <taxon>Agaricales</taxon>
        <taxon>Marasmiineae</taxon>
        <taxon>Mycenaceae</taxon>
        <taxon>Mycena</taxon>
    </lineage>
</organism>
<feature type="compositionally biased region" description="Basic and acidic residues" evidence="6">
    <location>
        <begin position="709"/>
        <end position="719"/>
    </location>
</feature>
<keyword evidence="10" id="KW-1185">Reference proteome</keyword>
<feature type="transmembrane region" description="Helical" evidence="7">
    <location>
        <begin position="445"/>
        <end position="466"/>
    </location>
</feature>
<feature type="transmembrane region" description="Helical" evidence="7">
    <location>
        <begin position="167"/>
        <end position="188"/>
    </location>
</feature>
<feature type="region of interest" description="Disordered" evidence="6">
    <location>
        <begin position="1"/>
        <end position="36"/>
    </location>
</feature>
<dbReference type="AlphaFoldDB" id="A0A8H6SAC6"/>
<sequence>MSAAPTERDPLLRKPAVQVDGVPSAPDPKRRLGPLELSASQRRRALVGGVDRGVPRGEWLRYASRRHAEAQQSLNMSLVPTMMPSISSEFQKFHQAQWLGTAYVALHIPIPTKINLFSYLLATCTFTPLYGRLSNVMGRRGANLTAICFTAAGTIGCGLSTSMEGLIAARFLAGIGGGGLFTTSSIIVSDMYTLRGLQAVSTASVLPQLLHPNLTAEQLGMGLGGPFGGVVTDLFGWRAAFVIQTPLFVIAALMTQFNITYSTPGKSKGTKEVLKRIDYFGSLTLLVAVGSLLVFLSSRYNESLPLHDPRVLVPLILAVIFFLAFLVVEIFVAPEPVMAPALLRQKVPVLVSASNFLVAACNFSVTYFFPMWFQVVTLESASTAGLHLMPNSVSMSTGAVFAGWVMHRMGRYKLLNLVFGFFPFLGATLISFMREDSGPIQSWLSIIPLGFGNAVVLQTMLIALLAHLPESQMAVGTGFGQLFRGIGQVGGVAISSAIFQTKLDHELRKRFPAGSDKVILAVRRSSAVIRELVPEEQRWARDAYAISLRTVYIFAATSTLMAYIVRLPIPDQDLDKAHAKRRQSTGPQAAPAPAPATPTPSQLPPGTAASAMVVAVAGPSSNGTRTREAGPESDDDDDSRSGSVTPTHVDPTPNAENGYVVARPRPMSGTHGRHPRRRLSGFEDTEGGMDLESDVVGGSARSVGTLHTRMGEREGTGRV</sequence>
<evidence type="ECO:0000256" key="5">
    <source>
        <dbReference type="ARBA" id="ARBA00023136"/>
    </source>
</evidence>
<dbReference type="InterPro" id="IPR036259">
    <property type="entry name" value="MFS_trans_sf"/>
</dbReference>
<feature type="transmembrane region" description="Helical" evidence="7">
    <location>
        <begin position="277"/>
        <end position="296"/>
    </location>
</feature>
<protein>
    <submittedName>
        <fullName evidence="9">Vacuolar amino acid permease</fullName>
    </submittedName>
</protein>
<gene>
    <name evidence="9" type="ORF">HMN09_01133200</name>
</gene>
<dbReference type="InterPro" id="IPR011701">
    <property type="entry name" value="MFS"/>
</dbReference>
<evidence type="ECO:0000313" key="9">
    <source>
        <dbReference type="EMBL" id="KAF7295895.1"/>
    </source>
</evidence>
<feature type="transmembrane region" description="Helical" evidence="7">
    <location>
        <begin position="414"/>
        <end position="433"/>
    </location>
</feature>
<name>A0A8H6SAC6_MYCCL</name>
<feature type="transmembrane region" description="Helical" evidence="7">
    <location>
        <begin position="142"/>
        <end position="161"/>
    </location>
</feature>
<keyword evidence="2" id="KW-0813">Transport</keyword>
<dbReference type="SUPFAM" id="SSF103473">
    <property type="entry name" value="MFS general substrate transporter"/>
    <property type="match status" value="1"/>
</dbReference>
<feature type="compositionally biased region" description="Basic and acidic residues" evidence="6">
    <location>
        <begin position="1"/>
        <end position="12"/>
    </location>
</feature>
<dbReference type="Gene3D" id="1.20.1250.20">
    <property type="entry name" value="MFS general substrate transporter like domains"/>
    <property type="match status" value="1"/>
</dbReference>
<feature type="compositionally biased region" description="Pro residues" evidence="6">
    <location>
        <begin position="590"/>
        <end position="603"/>
    </location>
</feature>
<dbReference type="EMBL" id="JACAZE010000018">
    <property type="protein sequence ID" value="KAF7295895.1"/>
    <property type="molecule type" value="Genomic_DNA"/>
</dbReference>
<dbReference type="Proteomes" id="UP000613580">
    <property type="component" value="Unassembled WGS sequence"/>
</dbReference>
<accession>A0A8H6SAC6</accession>
<reference evidence="9" key="1">
    <citation type="submission" date="2020-05" db="EMBL/GenBank/DDBJ databases">
        <title>Mycena genomes resolve the evolution of fungal bioluminescence.</title>
        <authorList>
            <person name="Tsai I.J."/>
        </authorList>
    </citation>
    <scope>NUCLEOTIDE SEQUENCE</scope>
    <source>
        <strain evidence="9">110903Hualien_Pintung</strain>
    </source>
</reference>
<dbReference type="Gene3D" id="1.20.1720.10">
    <property type="entry name" value="Multidrug resistance protein D"/>
    <property type="match status" value="1"/>
</dbReference>
<evidence type="ECO:0000256" key="7">
    <source>
        <dbReference type="SAM" id="Phobius"/>
    </source>
</evidence>
<evidence type="ECO:0000313" key="10">
    <source>
        <dbReference type="Proteomes" id="UP000613580"/>
    </source>
</evidence>
<feature type="transmembrane region" description="Helical" evidence="7">
    <location>
        <begin position="311"/>
        <end position="332"/>
    </location>
</feature>
<dbReference type="InterPro" id="IPR020846">
    <property type="entry name" value="MFS_dom"/>
</dbReference>
<evidence type="ECO:0000256" key="4">
    <source>
        <dbReference type="ARBA" id="ARBA00022989"/>
    </source>
</evidence>
<dbReference type="GO" id="GO:0012505">
    <property type="term" value="C:endomembrane system"/>
    <property type="evidence" value="ECO:0007669"/>
    <property type="project" value="UniProtKB-SubCell"/>
</dbReference>
<feature type="transmembrane region" description="Helical" evidence="7">
    <location>
        <begin position="385"/>
        <end position="407"/>
    </location>
</feature>
<comment type="subcellular location">
    <subcellularLocation>
        <location evidence="1">Endomembrane system</location>
        <topology evidence="1">Multi-pass membrane protein</topology>
    </subcellularLocation>
</comment>
<dbReference type="PANTHER" id="PTHR23501:SF191">
    <property type="entry name" value="VACUOLAR BASIC AMINO ACID TRANSPORTER 4"/>
    <property type="match status" value="1"/>
</dbReference>
<feature type="compositionally biased region" description="Acidic residues" evidence="6">
    <location>
        <begin position="683"/>
        <end position="693"/>
    </location>
</feature>
<feature type="transmembrane region" description="Helical" evidence="7">
    <location>
        <begin position="353"/>
        <end position="373"/>
    </location>
</feature>
<feature type="region of interest" description="Disordered" evidence="6">
    <location>
        <begin position="576"/>
        <end position="606"/>
    </location>
</feature>
<evidence type="ECO:0000259" key="8">
    <source>
        <dbReference type="PROSITE" id="PS50850"/>
    </source>
</evidence>
<dbReference type="GO" id="GO:0000329">
    <property type="term" value="C:fungal-type vacuole membrane"/>
    <property type="evidence" value="ECO:0007669"/>
    <property type="project" value="TreeGrafter"/>
</dbReference>
<feature type="domain" description="Major facilitator superfamily (MFS) profile" evidence="8">
    <location>
        <begin position="37"/>
        <end position="573"/>
    </location>
</feature>
<keyword evidence="3 7" id="KW-0812">Transmembrane</keyword>
<keyword evidence="4 7" id="KW-1133">Transmembrane helix</keyword>
<comment type="caution">
    <text evidence="9">The sequence shown here is derived from an EMBL/GenBank/DDBJ whole genome shotgun (WGS) entry which is preliminary data.</text>
</comment>
<dbReference type="PANTHER" id="PTHR23501">
    <property type="entry name" value="MAJOR FACILITATOR SUPERFAMILY"/>
    <property type="match status" value="1"/>
</dbReference>
<evidence type="ECO:0000256" key="2">
    <source>
        <dbReference type="ARBA" id="ARBA00022448"/>
    </source>
</evidence>
<keyword evidence="5 7" id="KW-0472">Membrane</keyword>
<evidence type="ECO:0000256" key="1">
    <source>
        <dbReference type="ARBA" id="ARBA00004127"/>
    </source>
</evidence>
<dbReference type="OrthoDB" id="3437016at2759"/>
<evidence type="ECO:0000256" key="6">
    <source>
        <dbReference type="SAM" id="MobiDB-lite"/>
    </source>
</evidence>
<feature type="transmembrane region" description="Helical" evidence="7">
    <location>
        <begin position="546"/>
        <end position="565"/>
    </location>
</feature>